<evidence type="ECO:0000256" key="10">
    <source>
        <dbReference type="ARBA" id="ARBA00022840"/>
    </source>
</evidence>
<organism evidence="16 17">
    <name type="scientific">Paenibacillus hodogayensis</name>
    <dbReference type="NCBI Taxonomy" id="279208"/>
    <lineage>
        <taxon>Bacteria</taxon>
        <taxon>Bacillati</taxon>
        <taxon>Bacillota</taxon>
        <taxon>Bacilli</taxon>
        <taxon>Bacillales</taxon>
        <taxon>Paenibacillaceae</taxon>
        <taxon>Paenibacillus</taxon>
    </lineage>
</organism>
<evidence type="ECO:0000256" key="1">
    <source>
        <dbReference type="ARBA" id="ARBA00000085"/>
    </source>
</evidence>
<evidence type="ECO:0000256" key="9">
    <source>
        <dbReference type="ARBA" id="ARBA00022777"/>
    </source>
</evidence>
<dbReference type="SMART" id="SM00388">
    <property type="entry name" value="HisKA"/>
    <property type="match status" value="1"/>
</dbReference>
<reference evidence="16 17" key="1">
    <citation type="submission" date="2024-09" db="EMBL/GenBank/DDBJ databases">
        <authorList>
            <person name="Sun Q."/>
            <person name="Mori K."/>
        </authorList>
    </citation>
    <scope>NUCLEOTIDE SEQUENCE [LARGE SCALE GENOMIC DNA]</scope>
    <source>
        <strain evidence="16 17">JCM 12520</strain>
    </source>
</reference>
<name>A0ABV5W156_9BACL</name>
<sequence>MTFNRFLADRLGYIVIYLFNLLLVVLVIQLELSAQRSALGLDVLLYAGLLSIVGLTVCLLIDYVRCRPFYRQLDRLLQNGMNLDDAVGLQEAATREQQAMQTLLQAQYGKYIERLEQYMQQQEQHQTFVRQWVHQMKTPVSVIGLLTQQADQTANGETKRLAASVQEENERLAHGLDMMLHTARLEKFELDLHSKRVELIGEVRSVINEHKKACIRYRLFPKVEAAGERIWAETDEKWLRFVLNQLVTNAIKYSKPKDGAKTLTVKVEESDEFCRIVVKDEGIGIAEHELPRVFHAFFTGENGRKTGESTGMGLYLAKQVCDRLGHRLDIASSLGEGTEVTLSLARHAGLRRLS</sequence>
<dbReference type="Pfam" id="PF02518">
    <property type="entry name" value="HATPase_c"/>
    <property type="match status" value="1"/>
</dbReference>
<dbReference type="EC" id="2.7.13.3" evidence="3"/>
<keyword evidence="4" id="KW-1003">Cell membrane</keyword>
<evidence type="ECO:0000256" key="12">
    <source>
        <dbReference type="ARBA" id="ARBA00023012"/>
    </source>
</evidence>
<evidence type="ECO:0000256" key="6">
    <source>
        <dbReference type="ARBA" id="ARBA00022679"/>
    </source>
</evidence>
<evidence type="ECO:0000313" key="17">
    <source>
        <dbReference type="Proteomes" id="UP001589619"/>
    </source>
</evidence>
<keyword evidence="5" id="KW-0597">Phosphoprotein</keyword>
<evidence type="ECO:0000256" key="7">
    <source>
        <dbReference type="ARBA" id="ARBA00022692"/>
    </source>
</evidence>
<dbReference type="Pfam" id="PF00512">
    <property type="entry name" value="HisKA"/>
    <property type="match status" value="1"/>
</dbReference>
<evidence type="ECO:0000256" key="5">
    <source>
        <dbReference type="ARBA" id="ARBA00022553"/>
    </source>
</evidence>
<evidence type="ECO:0000313" key="16">
    <source>
        <dbReference type="EMBL" id="MFB9754284.1"/>
    </source>
</evidence>
<evidence type="ECO:0000256" key="13">
    <source>
        <dbReference type="ARBA" id="ARBA00023136"/>
    </source>
</evidence>
<dbReference type="RefSeq" id="WP_344913886.1">
    <property type="nucleotide sequence ID" value="NZ_BAAAYO010000013.1"/>
</dbReference>
<feature type="transmembrane region" description="Helical" evidence="14">
    <location>
        <begin position="12"/>
        <end position="32"/>
    </location>
</feature>
<dbReference type="SUPFAM" id="SSF47384">
    <property type="entry name" value="Homodimeric domain of signal transducing histidine kinase"/>
    <property type="match status" value="1"/>
</dbReference>
<evidence type="ECO:0000256" key="2">
    <source>
        <dbReference type="ARBA" id="ARBA00004651"/>
    </source>
</evidence>
<dbReference type="SUPFAM" id="SSF55874">
    <property type="entry name" value="ATPase domain of HSP90 chaperone/DNA topoisomerase II/histidine kinase"/>
    <property type="match status" value="1"/>
</dbReference>
<feature type="transmembrane region" description="Helical" evidence="14">
    <location>
        <begin position="44"/>
        <end position="64"/>
    </location>
</feature>
<evidence type="ECO:0000256" key="4">
    <source>
        <dbReference type="ARBA" id="ARBA00022475"/>
    </source>
</evidence>
<dbReference type="InterPro" id="IPR005467">
    <property type="entry name" value="His_kinase_dom"/>
</dbReference>
<dbReference type="InterPro" id="IPR036890">
    <property type="entry name" value="HATPase_C_sf"/>
</dbReference>
<dbReference type="InterPro" id="IPR004358">
    <property type="entry name" value="Sig_transdc_His_kin-like_C"/>
</dbReference>
<keyword evidence="10" id="KW-0067">ATP-binding</keyword>
<gene>
    <name evidence="16" type="ORF">ACFFNY_22160</name>
</gene>
<dbReference type="PANTHER" id="PTHR45453">
    <property type="entry name" value="PHOSPHATE REGULON SENSOR PROTEIN PHOR"/>
    <property type="match status" value="1"/>
</dbReference>
<evidence type="ECO:0000259" key="15">
    <source>
        <dbReference type="PROSITE" id="PS50109"/>
    </source>
</evidence>
<dbReference type="EMBL" id="JBHMAG010000014">
    <property type="protein sequence ID" value="MFB9754284.1"/>
    <property type="molecule type" value="Genomic_DNA"/>
</dbReference>
<dbReference type="Gene3D" id="1.10.287.130">
    <property type="match status" value="1"/>
</dbReference>
<evidence type="ECO:0000256" key="14">
    <source>
        <dbReference type="SAM" id="Phobius"/>
    </source>
</evidence>
<accession>A0ABV5W156</accession>
<keyword evidence="11 14" id="KW-1133">Transmembrane helix</keyword>
<comment type="caution">
    <text evidence="16">The sequence shown here is derived from an EMBL/GenBank/DDBJ whole genome shotgun (WGS) entry which is preliminary data.</text>
</comment>
<feature type="domain" description="Histidine kinase" evidence="15">
    <location>
        <begin position="131"/>
        <end position="348"/>
    </location>
</feature>
<dbReference type="Proteomes" id="UP001589619">
    <property type="component" value="Unassembled WGS sequence"/>
</dbReference>
<dbReference type="PANTHER" id="PTHR45453:SF2">
    <property type="entry name" value="HISTIDINE KINASE"/>
    <property type="match status" value="1"/>
</dbReference>
<keyword evidence="6" id="KW-0808">Transferase</keyword>
<proteinExistence type="predicted"/>
<comment type="subcellular location">
    <subcellularLocation>
        <location evidence="2">Cell membrane</location>
        <topology evidence="2">Multi-pass membrane protein</topology>
    </subcellularLocation>
</comment>
<keyword evidence="13 14" id="KW-0472">Membrane</keyword>
<dbReference type="InterPro" id="IPR050351">
    <property type="entry name" value="BphY/WalK/GraS-like"/>
</dbReference>
<dbReference type="PROSITE" id="PS50109">
    <property type="entry name" value="HIS_KIN"/>
    <property type="match status" value="1"/>
</dbReference>
<dbReference type="InterPro" id="IPR036097">
    <property type="entry name" value="HisK_dim/P_sf"/>
</dbReference>
<keyword evidence="8" id="KW-0547">Nucleotide-binding</keyword>
<dbReference type="GO" id="GO:0016301">
    <property type="term" value="F:kinase activity"/>
    <property type="evidence" value="ECO:0007669"/>
    <property type="project" value="UniProtKB-KW"/>
</dbReference>
<dbReference type="InterPro" id="IPR003594">
    <property type="entry name" value="HATPase_dom"/>
</dbReference>
<comment type="catalytic activity">
    <reaction evidence="1">
        <text>ATP + protein L-histidine = ADP + protein N-phospho-L-histidine.</text>
        <dbReference type="EC" id="2.7.13.3"/>
    </reaction>
</comment>
<keyword evidence="12" id="KW-0902">Two-component regulatory system</keyword>
<evidence type="ECO:0000256" key="11">
    <source>
        <dbReference type="ARBA" id="ARBA00022989"/>
    </source>
</evidence>
<evidence type="ECO:0000256" key="3">
    <source>
        <dbReference type="ARBA" id="ARBA00012438"/>
    </source>
</evidence>
<dbReference type="CDD" id="cd00082">
    <property type="entry name" value="HisKA"/>
    <property type="match status" value="1"/>
</dbReference>
<keyword evidence="17" id="KW-1185">Reference proteome</keyword>
<dbReference type="InterPro" id="IPR003661">
    <property type="entry name" value="HisK_dim/P_dom"/>
</dbReference>
<keyword evidence="7 14" id="KW-0812">Transmembrane</keyword>
<protein>
    <recommendedName>
        <fullName evidence="3">histidine kinase</fullName>
        <ecNumber evidence="3">2.7.13.3</ecNumber>
    </recommendedName>
</protein>
<keyword evidence="9 16" id="KW-0418">Kinase</keyword>
<evidence type="ECO:0000256" key="8">
    <source>
        <dbReference type="ARBA" id="ARBA00022741"/>
    </source>
</evidence>
<dbReference type="Gene3D" id="3.30.565.10">
    <property type="entry name" value="Histidine kinase-like ATPase, C-terminal domain"/>
    <property type="match status" value="1"/>
</dbReference>
<dbReference type="SMART" id="SM00387">
    <property type="entry name" value="HATPase_c"/>
    <property type="match status" value="1"/>
</dbReference>
<dbReference type="PRINTS" id="PR00344">
    <property type="entry name" value="BCTRLSENSOR"/>
</dbReference>